<gene>
    <name evidence="1" type="ORF">D7Z54_26075</name>
</gene>
<comment type="caution">
    <text evidence="1">The sequence shown here is derived from an EMBL/GenBank/DDBJ whole genome shotgun (WGS) entry which is preliminary data.</text>
</comment>
<dbReference type="RefSeq" id="WP_125560625.1">
    <property type="nucleotide sequence ID" value="NZ_RBVX01000037.1"/>
</dbReference>
<dbReference type="InterPro" id="IPR025916">
    <property type="entry name" value="YdjO"/>
</dbReference>
<evidence type="ECO:0000313" key="1">
    <source>
        <dbReference type="EMBL" id="RSL30435.1"/>
    </source>
</evidence>
<proteinExistence type="predicted"/>
<accession>A0A3R9P500</accession>
<sequence>MAYYNGKKEPPPQVETNIWSCTSDDCTGWMRENFTFEQTPTCPMCKADMKQEVKTLPQIQ</sequence>
<dbReference type="Proteomes" id="UP000275076">
    <property type="component" value="Unassembled WGS sequence"/>
</dbReference>
<dbReference type="Pfam" id="PF14169">
    <property type="entry name" value="YdjO"/>
    <property type="match status" value="1"/>
</dbReference>
<keyword evidence="2" id="KW-1185">Reference proteome</keyword>
<organism evidence="1 2">
    <name type="scientific">Salibacterium salarium</name>
    <dbReference type="NCBI Taxonomy" id="284579"/>
    <lineage>
        <taxon>Bacteria</taxon>
        <taxon>Bacillati</taxon>
        <taxon>Bacillota</taxon>
        <taxon>Bacilli</taxon>
        <taxon>Bacillales</taxon>
        <taxon>Bacillaceae</taxon>
    </lineage>
</organism>
<reference evidence="1 2" key="1">
    <citation type="submission" date="2018-10" db="EMBL/GenBank/DDBJ databases">
        <title>Draft genome sequence of Bacillus salarius IM0101, isolated from a hypersaline soil in Inner Mongolia, China.</title>
        <authorList>
            <person name="Yamprayoonswat W."/>
            <person name="Boonvisut S."/>
            <person name="Jumpathong W."/>
            <person name="Sittihan S."/>
            <person name="Ruangsuj P."/>
            <person name="Wanthongcharoen S."/>
            <person name="Thongpramul N."/>
            <person name="Pimmason S."/>
            <person name="Yu B."/>
            <person name="Yasawong M."/>
        </authorList>
    </citation>
    <scope>NUCLEOTIDE SEQUENCE [LARGE SCALE GENOMIC DNA]</scope>
    <source>
        <strain evidence="1 2">IM0101</strain>
    </source>
</reference>
<dbReference type="OrthoDB" id="1955171at2"/>
<name>A0A3R9P500_9BACI</name>
<dbReference type="EMBL" id="RBVX01000037">
    <property type="protein sequence ID" value="RSL30435.1"/>
    <property type="molecule type" value="Genomic_DNA"/>
</dbReference>
<dbReference type="AlphaFoldDB" id="A0A3R9P500"/>
<protein>
    <submittedName>
        <fullName evidence="1">Cold-shock protein</fullName>
    </submittedName>
</protein>
<evidence type="ECO:0000313" key="2">
    <source>
        <dbReference type="Proteomes" id="UP000275076"/>
    </source>
</evidence>